<keyword evidence="5" id="KW-0677">Repeat</keyword>
<keyword evidence="6" id="KW-0574">Periplasm</keyword>
<evidence type="ECO:0000256" key="8">
    <source>
        <dbReference type="ARBA" id="ARBA00022825"/>
    </source>
</evidence>
<evidence type="ECO:0000256" key="6">
    <source>
        <dbReference type="ARBA" id="ARBA00022764"/>
    </source>
</evidence>
<keyword evidence="4 11" id="KW-0732">Signal</keyword>
<dbReference type="InterPro" id="IPR001478">
    <property type="entry name" value="PDZ"/>
</dbReference>
<reference evidence="13 14" key="1">
    <citation type="submission" date="2016-10" db="EMBL/GenBank/DDBJ databases">
        <authorList>
            <person name="de Groot N.N."/>
        </authorList>
    </citation>
    <scope>NUCLEOTIDE SEQUENCE [LARGE SCALE GENOMIC DNA]</scope>
    <source>
        <strain evidence="13 14">ATCC 35022</strain>
    </source>
</reference>
<feature type="binding site" evidence="10">
    <location>
        <begin position="216"/>
        <end position="218"/>
    </location>
    <ligand>
        <name>substrate</name>
    </ligand>
</feature>
<dbReference type="InterPro" id="IPR011782">
    <property type="entry name" value="Pept_S1C_Do"/>
</dbReference>
<dbReference type="PANTHER" id="PTHR22939:SF129">
    <property type="entry name" value="SERINE PROTEASE HTRA2, MITOCHONDRIAL"/>
    <property type="match status" value="1"/>
</dbReference>
<dbReference type="Pfam" id="PF13180">
    <property type="entry name" value="PDZ_2"/>
    <property type="match status" value="1"/>
</dbReference>
<comment type="similarity">
    <text evidence="2">Belongs to the peptidase S1C family.</text>
</comment>
<feature type="domain" description="PDZ" evidence="12">
    <location>
        <begin position="256"/>
        <end position="353"/>
    </location>
</feature>
<organism evidence="13 14">
    <name type="scientific">Bauldia litoralis</name>
    <dbReference type="NCBI Taxonomy" id="665467"/>
    <lineage>
        <taxon>Bacteria</taxon>
        <taxon>Pseudomonadati</taxon>
        <taxon>Pseudomonadota</taxon>
        <taxon>Alphaproteobacteria</taxon>
        <taxon>Hyphomicrobiales</taxon>
        <taxon>Kaistiaceae</taxon>
        <taxon>Bauldia</taxon>
    </lineage>
</organism>
<protein>
    <submittedName>
        <fullName evidence="13">Do/DeqQ family serine protease</fullName>
    </submittedName>
</protein>
<dbReference type="GO" id="GO:0004252">
    <property type="term" value="F:serine-type endopeptidase activity"/>
    <property type="evidence" value="ECO:0007669"/>
    <property type="project" value="InterPro"/>
</dbReference>
<evidence type="ECO:0000256" key="4">
    <source>
        <dbReference type="ARBA" id="ARBA00022729"/>
    </source>
</evidence>
<dbReference type="Proteomes" id="UP000199071">
    <property type="component" value="Unassembled WGS sequence"/>
</dbReference>
<sequence length="471" mass="49858">MKGRVNRFAAMVATAFLVGWLHGPVSAEQRQVPEDIAEIKLSFAPIVKRVAPAVVNVYASRVVQQQSPFLDDPFFRRFFGGRSFGGPTQRVQRSLGSGVIIDSTGIIVTNHHVIAKASEIKVALADRREFDCDVILTDERTDLAVLRIRDFEGTLPFLEFADSDELEVGDLVLAIGDPFGVGQTVTSGIVSALARTKVGISDYQFFIQTDAAINPGNSGGALIDMNGGLVGINTAIFSRTGDSSGIGFAIPSNMVQVVARSAESGAHVRMPWIGVRLQAVTPDIAEGLGLSRPRGALVVDVRKGSPGARAGLTTGDLVLSIDDVAIDDPSAFNYRLATKGIGTEARIGVLRDGKQYAATLPLEGAPETVPRDEIEIGGMSPLAGARVVNLSPAVAEELAHDGNTEGVIVALVADGSAAAEAGLVPGDVVLEVNGRPIDTTRTLEDACSARLRTWEIAIERNGRTIRTRFRG</sequence>
<dbReference type="PRINTS" id="PR00834">
    <property type="entry name" value="PROTEASES2C"/>
</dbReference>
<dbReference type="Gene3D" id="2.40.10.120">
    <property type="match status" value="1"/>
</dbReference>
<proteinExistence type="inferred from homology"/>
<comment type="subcellular location">
    <subcellularLocation>
        <location evidence="1">Periplasm</location>
    </subcellularLocation>
</comment>
<gene>
    <name evidence="13" type="ORF">SAMN02982931_01333</name>
</gene>
<evidence type="ECO:0000256" key="2">
    <source>
        <dbReference type="ARBA" id="ARBA00010541"/>
    </source>
</evidence>
<evidence type="ECO:0000256" key="9">
    <source>
        <dbReference type="PIRSR" id="PIRSR611782-1"/>
    </source>
</evidence>
<feature type="signal peptide" evidence="11">
    <location>
        <begin position="1"/>
        <end position="27"/>
    </location>
</feature>
<dbReference type="PANTHER" id="PTHR22939">
    <property type="entry name" value="SERINE PROTEASE FAMILY S1C HTRA-RELATED"/>
    <property type="match status" value="1"/>
</dbReference>
<dbReference type="SUPFAM" id="SSF50494">
    <property type="entry name" value="Trypsin-like serine proteases"/>
    <property type="match status" value="1"/>
</dbReference>
<evidence type="ECO:0000256" key="1">
    <source>
        <dbReference type="ARBA" id="ARBA00004418"/>
    </source>
</evidence>
<keyword evidence="7" id="KW-0378">Hydrolase</keyword>
<dbReference type="Gene3D" id="2.30.42.10">
    <property type="match status" value="2"/>
</dbReference>
<dbReference type="GO" id="GO:0006508">
    <property type="term" value="P:proteolysis"/>
    <property type="evidence" value="ECO:0007669"/>
    <property type="project" value="UniProtKB-KW"/>
</dbReference>
<dbReference type="EMBL" id="FMXQ01000002">
    <property type="protein sequence ID" value="SDB16733.1"/>
    <property type="molecule type" value="Genomic_DNA"/>
</dbReference>
<keyword evidence="3 13" id="KW-0645">Protease</keyword>
<dbReference type="AlphaFoldDB" id="A0A1G6B8J8"/>
<evidence type="ECO:0000313" key="14">
    <source>
        <dbReference type="Proteomes" id="UP000199071"/>
    </source>
</evidence>
<dbReference type="InterPro" id="IPR009003">
    <property type="entry name" value="Peptidase_S1_PA"/>
</dbReference>
<dbReference type="InterPro" id="IPR041489">
    <property type="entry name" value="PDZ_6"/>
</dbReference>
<evidence type="ECO:0000256" key="10">
    <source>
        <dbReference type="PIRSR" id="PIRSR611782-2"/>
    </source>
</evidence>
<feature type="binding site" evidence="10">
    <location>
        <position position="142"/>
    </location>
    <ligand>
        <name>substrate</name>
    </ligand>
</feature>
<evidence type="ECO:0000256" key="5">
    <source>
        <dbReference type="ARBA" id="ARBA00022737"/>
    </source>
</evidence>
<dbReference type="OrthoDB" id="7358927at2"/>
<dbReference type="Pfam" id="PF17820">
    <property type="entry name" value="PDZ_6"/>
    <property type="match status" value="1"/>
</dbReference>
<dbReference type="GO" id="GO:0042597">
    <property type="term" value="C:periplasmic space"/>
    <property type="evidence" value="ECO:0007669"/>
    <property type="project" value="UniProtKB-SubCell"/>
</dbReference>
<dbReference type="NCBIfam" id="TIGR02037">
    <property type="entry name" value="degP_htrA_DO"/>
    <property type="match status" value="1"/>
</dbReference>
<keyword evidence="8" id="KW-0720">Serine protease</keyword>
<feature type="active site" description="Charge relay system" evidence="9">
    <location>
        <position position="142"/>
    </location>
</feature>
<dbReference type="Pfam" id="PF13365">
    <property type="entry name" value="Trypsin_2"/>
    <property type="match status" value="1"/>
</dbReference>
<evidence type="ECO:0000313" key="13">
    <source>
        <dbReference type="EMBL" id="SDB16733.1"/>
    </source>
</evidence>
<feature type="active site" description="Charge relay system" evidence="9">
    <location>
        <position position="112"/>
    </location>
</feature>
<dbReference type="InterPro" id="IPR001940">
    <property type="entry name" value="Peptidase_S1C"/>
</dbReference>
<name>A0A1G6B8J8_9HYPH</name>
<keyword evidence="14" id="KW-1185">Reference proteome</keyword>
<feature type="domain" description="PDZ" evidence="12">
    <location>
        <begin position="406"/>
        <end position="437"/>
    </location>
</feature>
<dbReference type="PROSITE" id="PS50106">
    <property type="entry name" value="PDZ"/>
    <property type="match status" value="2"/>
</dbReference>
<feature type="binding site" evidence="10">
    <location>
        <position position="112"/>
    </location>
    <ligand>
        <name>substrate</name>
    </ligand>
</feature>
<dbReference type="STRING" id="665467.SAMN02982931_01333"/>
<evidence type="ECO:0000256" key="11">
    <source>
        <dbReference type="SAM" id="SignalP"/>
    </source>
</evidence>
<evidence type="ECO:0000259" key="12">
    <source>
        <dbReference type="PROSITE" id="PS50106"/>
    </source>
</evidence>
<feature type="active site" description="Charge relay system" evidence="9">
    <location>
        <position position="218"/>
    </location>
</feature>
<dbReference type="InterPro" id="IPR036034">
    <property type="entry name" value="PDZ_sf"/>
</dbReference>
<dbReference type="SMART" id="SM00228">
    <property type="entry name" value="PDZ"/>
    <property type="match status" value="2"/>
</dbReference>
<evidence type="ECO:0000256" key="7">
    <source>
        <dbReference type="ARBA" id="ARBA00022801"/>
    </source>
</evidence>
<accession>A0A1G6B8J8</accession>
<evidence type="ECO:0000256" key="3">
    <source>
        <dbReference type="ARBA" id="ARBA00022670"/>
    </source>
</evidence>
<dbReference type="SUPFAM" id="SSF50156">
    <property type="entry name" value="PDZ domain-like"/>
    <property type="match status" value="2"/>
</dbReference>
<feature type="chain" id="PRO_5039267332" evidence="11">
    <location>
        <begin position="28"/>
        <end position="471"/>
    </location>
</feature>